<dbReference type="PANTHER" id="PTHR33498:SF1">
    <property type="entry name" value="TRANSPOSASE FOR INSERTION SEQUENCE ELEMENT IS1557"/>
    <property type="match status" value="1"/>
</dbReference>
<dbReference type="InterPro" id="IPR047951">
    <property type="entry name" value="Transpos_ISL3"/>
</dbReference>
<proteinExistence type="predicted"/>
<reference evidence="3 4" key="1">
    <citation type="journal article" date="2009" name="J. Bacteriol.">
        <title>Draft genome sequence of the extremely acidophilic bacterium Acidithiobacillus caldus ATCC 51756 reveals metabolic versatility in the genus Acidithiobacillus.</title>
        <authorList>
            <person name="Valdes J."/>
            <person name="Quatrini R."/>
            <person name="Hallberg K."/>
            <person name="Dopson M."/>
            <person name="Valenzuela P.D."/>
            <person name="Holmes D.S."/>
        </authorList>
    </citation>
    <scope>NUCLEOTIDE SEQUENCE [LARGE SCALE GENOMIC DNA]</scope>
    <source>
        <strain evidence="4">ATCC 51756 / DSM 8584 / KU</strain>
        <plasmid evidence="3 4">pACA1.2</plasmid>
    </source>
</reference>
<dbReference type="AlphaFoldDB" id="A0A059ZVR7"/>
<accession>A0A059ZVR7</accession>
<protein>
    <submittedName>
        <fullName evidence="3">Transposase</fullName>
    </submittedName>
</protein>
<dbReference type="Pfam" id="PF01610">
    <property type="entry name" value="DDE_Tnp_ISL3"/>
    <property type="match status" value="1"/>
</dbReference>
<evidence type="ECO:0000313" key="4">
    <source>
        <dbReference type="Proteomes" id="UP000005522"/>
    </source>
</evidence>
<feature type="domain" description="Transposase IS204/IS1001/IS1096/IS1165 DDE" evidence="2">
    <location>
        <begin position="7"/>
        <end position="137"/>
    </location>
</feature>
<dbReference type="KEGG" id="acz:Acaty_2p0005"/>
<evidence type="ECO:0000256" key="1">
    <source>
        <dbReference type="SAM" id="MobiDB-lite"/>
    </source>
</evidence>
<dbReference type="EMBL" id="CP005989">
    <property type="protein sequence ID" value="AIA56819.1"/>
    <property type="molecule type" value="Genomic_DNA"/>
</dbReference>
<feature type="region of interest" description="Disordered" evidence="1">
    <location>
        <begin position="125"/>
        <end position="165"/>
    </location>
</feature>
<evidence type="ECO:0000259" key="2">
    <source>
        <dbReference type="Pfam" id="PF01610"/>
    </source>
</evidence>
<organism evidence="3 4">
    <name type="scientific">Acidithiobacillus caldus (strain ATCC 51756 / DSM 8584 / KU)</name>
    <dbReference type="NCBI Taxonomy" id="637389"/>
    <lineage>
        <taxon>Bacteria</taxon>
        <taxon>Pseudomonadati</taxon>
        <taxon>Pseudomonadota</taxon>
        <taxon>Acidithiobacillia</taxon>
        <taxon>Acidithiobacillales</taxon>
        <taxon>Acidithiobacillaceae</taxon>
        <taxon>Acidithiobacillus</taxon>
    </lineage>
</organism>
<keyword evidence="3" id="KW-0614">Plasmid</keyword>
<dbReference type="InterPro" id="IPR002560">
    <property type="entry name" value="Transposase_DDE"/>
</dbReference>
<feature type="compositionally biased region" description="Polar residues" evidence="1">
    <location>
        <begin position="138"/>
        <end position="151"/>
    </location>
</feature>
<dbReference type="HOGENOM" id="CLU_1607300_0_0_6"/>
<geneLocation type="plasmid" evidence="3 4">
    <name>pACA1.2</name>
</geneLocation>
<dbReference type="PANTHER" id="PTHR33498">
    <property type="entry name" value="TRANSPOSASE FOR INSERTION SEQUENCE ELEMENT IS1557"/>
    <property type="match status" value="1"/>
</dbReference>
<gene>
    <name evidence="3" type="ORF">Acaty_2p0005</name>
</gene>
<name>A0A059ZVR7_ACICK</name>
<sequence>MFEIQAIGVDETSSRHGHDHIALFVDFRKKRLLFTTPSKDAQTFARFARDPQAHSDSAEAITEVRLDLSPAFQKGAAEHLPNDQFTFERFHLVKLVNEAVDAVRKGEAQSQPSFKKTRWLWLKNPSKLTAKQSKKIRGSNQRANHADSSGLSVPPYFSRNLRKPA</sequence>
<evidence type="ECO:0000313" key="3">
    <source>
        <dbReference type="EMBL" id="AIA56819.1"/>
    </source>
</evidence>
<dbReference type="Proteomes" id="UP000005522">
    <property type="component" value="Plasmid pACA1.2"/>
</dbReference>